<reference evidence="1" key="1">
    <citation type="submission" date="2023-03" db="EMBL/GenBank/DDBJ databases">
        <title>Electrophorus voltai genome.</title>
        <authorList>
            <person name="Bian C."/>
        </authorList>
    </citation>
    <scope>NUCLEOTIDE SEQUENCE</scope>
    <source>
        <strain evidence="1">CB-2022</strain>
        <tissue evidence="1">Muscle</tissue>
    </source>
</reference>
<dbReference type="Proteomes" id="UP001239994">
    <property type="component" value="Unassembled WGS sequence"/>
</dbReference>
<dbReference type="AlphaFoldDB" id="A0AAD8ZCQ6"/>
<organism evidence="1 2">
    <name type="scientific">Electrophorus voltai</name>
    <dbReference type="NCBI Taxonomy" id="2609070"/>
    <lineage>
        <taxon>Eukaryota</taxon>
        <taxon>Metazoa</taxon>
        <taxon>Chordata</taxon>
        <taxon>Craniata</taxon>
        <taxon>Vertebrata</taxon>
        <taxon>Euteleostomi</taxon>
        <taxon>Actinopterygii</taxon>
        <taxon>Neopterygii</taxon>
        <taxon>Teleostei</taxon>
        <taxon>Ostariophysi</taxon>
        <taxon>Gymnotiformes</taxon>
        <taxon>Gymnotoidei</taxon>
        <taxon>Gymnotidae</taxon>
        <taxon>Electrophorus</taxon>
    </lineage>
</organism>
<evidence type="ECO:0000313" key="1">
    <source>
        <dbReference type="EMBL" id="KAK1795638.1"/>
    </source>
</evidence>
<dbReference type="Gene3D" id="3.30.70.270">
    <property type="match status" value="1"/>
</dbReference>
<name>A0AAD8ZCQ6_9TELE</name>
<proteinExistence type="predicted"/>
<evidence type="ECO:0000313" key="2">
    <source>
        <dbReference type="Proteomes" id="UP001239994"/>
    </source>
</evidence>
<dbReference type="InterPro" id="IPR043128">
    <property type="entry name" value="Rev_trsase/Diguanyl_cyclase"/>
</dbReference>
<sequence length="126" mass="13992">MCAMYGLSSTPSCKTTSIANWRNSFSTVARPLTDLLRGMAKRLRWGPKAEKAFSALKEAFSTAPVLQQPDLEVAFVVEDHMSSSWLLFVKEMVGRLLELVRWKVEKIIVPQGLCAASGAQCQCRGR</sequence>
<evidence type="ECO:0008006" key="3">
    <source>
        <dbReference type="Google" id="ProtNLM"/>
    </source>
</evidence>
<gene>
    <name evidence="1" type="ORF">P4O66_001131</name>
</gene>
<keyword evidence="2" id="KW-1185">Reference proteome</keyword>
<protein>
    <recommendedName>
        <fullName evidence="3">Reverse transcriptase/retrotransposon-derived protein RNase H-like domain-containing protein</fullName>
    </recommendedName>
</protein>
<dbReference type="EMBL" id="JAROKS010000015">
    <property type="protein sequence ID" value="KAK1795638.1"/>
    <property type="molecule type" value="Genomic_DNA"/>
</dbReference>
<dbReference type="SUPFAM" id="SSF56672">
    <property type="entry name" value="DNA/RNA polymerases"/>
    <property type="match status" value="1"/>
</dbReference>
<accession>A0AAD8ZCQ6</accession>
<dbReference type="InterPro" id="IPR043502">
    <property type="entry name" value="DNA/RNA_pol_sf"/>
</dbReference>
<comment type="caution">
    <text evidence="1">The sequence shown here is derived from an EMBL/GenBank/DDBJ whole genome shotgun (WGS) entry which is preliminary data.</text>
</comment>